<dbReference type="InterPro" id="IPR051678">
    <property type="entry name" value="AGP_Transferase"/>
</dbReference>
<evidence type="ECO:0000259" key="1">
    <source>
        <dbReference type="Pfam" id="PF01636"/>
    </source>
</evidence>
<comment type="caution">
    <text evidence="2">The sequence shown here is derived from an EMBL/GenBank/DDBJ whole genome shotgun (WGS) entry which is preliminary data.</text>
</comment>
<dbReference type="Gene3D" id="3.30.200.20">
    <property type="entry name" value="Phosphorylase Kinase, domain 1"/>
    <property type="match status" value="1"/>
</dbReference>
<name>A0ABQ5WCF8_9HYPH</name>
<dbReference type="Proteomes" id="UP001156691">
    <property type="component" value="Unassembled WGS sequence"/>
</dbReference>
<dbReference type="Gene3D" id="3.90.1200.10">
    <property type="match status" value="1"/>
</dbReference>
<accession>A0ABQ5WCF8</accession>
<keyword evidence="3" id="KW-1185">Reference proteome</keyword>
<gene>
    <name evidence="2" type="ORF">GCM10010862_48890</name>
</gene>
<evidence type="ECO:0000313" key="2">
    <source>
        <dbReference type="EMBL" id="GLQ57630.1"/>
    </source>
</evidence>
<dbReference type="EMBL" id="BSNS01000024">
    <property type="protein sequence ID" value="GLQ57630.1"/>
    <property type="molecule type" value="Genomic_DNA"/>
</dbReference>
<dbReference type="InterPro" id="IPR011009">
    <property type="entry name" value="Kinase-like_dom_sf"/>
</dbReference>
<dbReference type="InterPro" id="IPR002575">
    <property type="entry name" value="Aminoglycoside_PTrfase"/>
</dbReference>
<dbReference type="RefSeq" id="WP_284343010.1">
    <property type="nucleotide sequence ID" value="NZ_BSNS01000024.1"/>
</dbReference>
<dbReference type="PANTHER" id="PTHR21310">
    <property type="entry name" value="AMINOGLYCOSIDE PHOSPHOTRANSFERASE-RELATED-RELATED"/>
    <property type="match status" value="1"/>
</dbReference>
<dbReference type="SUPFAM" id="SSF56112">
    <property type="entry name" value="Protein kinase-like (PK-like)"/>
    <property type="match status" value="1"/>
</dbReference>
<dbReference type="Pfam" id="PF01636">
    <property type="entry name" value="APH"/>
    <property type="match status" value="1"/>
</dbReference>
<organism evidence="2 3">
    <name type="scientific">Devosia nitrariae</name>
    <dbReference type="NCBI Taxonomy" id="2071872"/>
    <lineage>
        <taxon>Bacteria</taxon>
        <taxon>Pseudomonadati</taxon>
        <taxon>Pseudomonadota</taxon>
        <taxon>Alphaproteobacteria</taxon>
        <taxon>Hyphomicrobiales</taxon>
        <taxon>Devosiaceae</taxon>
        <taxon>Devosia</taxon>
    </lineage>
</organism>
<evidence type="ECO:0000313" key="3">
    <source>
        <dbReference type="Proteomes" id="UP001156691"/>
    </source>
</evidence>
<sequence length="295" mass="33160">MPGGAPEDVATLLARVRQVAPELADAPYEVLGEGWDSVALDVAGEWIFKFPRSARAEASLLREVDFLKAIVPRVRMRLPELVLHEREGAPFSQHRKIPGTHLLAADYQRLDEDQRNRLARQLADLHADLHAIRVSVMEGAGAGPVEAFPSPDWIEERIGQLPSRLMTYARDIIESWREELTCEEDLVFGQFDGHGWNMAFDHDVGVLNGVYDFADAGIGERHRDFSSTNWIDPDLTERVIAHYGAQTGIAVDRRRVDLYTAVLRLWEHLGEDEIPSSLTSLEAWAEYEASRAADL</sequence>
<feature type="domain" description="Aminoglycoside phosphotransferase" evidence="1">
    <location>
        <begin position="30"/>
        <end position="258"/>
    </location>
</feature>
<reference evidence="3" key="1">
    <citation type="journal article" date="2019" name="Int. J. Syst. Evol. Microbiol.">
        <title>The Global Catalogue of Microorganisms (GCM) 10K type strain sequencing project: providing services to taxonomists for standard genome sequencing and annotation.</title>
        <authorList>
            <consortium name="The Broad Institute Genomics Platform"/>
            <consortium name="The Broad Institute Genome Sequencing Center for Infectious Disease"/>
            <person name="Wu L."/>
            <person name="Ma J."/>
        </authorList>
    </citation>
    <scope>NUCLEOTIDE SEQUENCE [LARGE SCALE GENOMIC DNA]</scope>
    <source>
        <strain evidence="3">NBRC 112416</strain>
    </source>
</reference>
<protein>
    <recommendedName>
        <fullName evidence="1">Aminoglycoside phosphotransferase domain-containing protein</fullName>
    </recommendedName>
</protein>
<dbReference type="PANTHER" id="PTHR21310:SF15">
    <property type="entry name" value="AMINOGLYCOSIDE PHOSPHOTRANSFERASE DOMAIN-CONTAINING PROTEIN"/>
    <property type="match status" value="1"/>
</dbReference>
<proteinExistence type="predicted"/>